<evidence type="ECO:0000313" key="2">
    <source>
        <dbReference type="Proteomes" id="UP001293718"/>
    </source>
</evidence>
<organism evidence="1 2">
    <name type="scientific">Azohydromonas lata</name>
    <dbReference type="NCBI Taxonomy" id="45677"/>
    <lineage>
        <taxon>Bacteria</taxon>
        <taxon>Pseudomonadati</taxon>
        <taxon>Pseudomonadota</taxon>
        <taxon>Betaproteobacteria</taxon>
        <taxon>Burkholderiales</taxon>
        <taxon>Sphaerotilaceae</taxon>
        <taxon>Azohydromonas</taxon>
    </lineage>
</organism>
<reference evidence="1 2" key="1">
    <citation type="submission" date="2023-11" db="EMBL/GenBank/DDBJ databases">
        <title>Draft genome of Azohydromonas lata strain H1 (DSM1123), a polyhydroxyalkanoate producer.</title>
        <authorList>
            <person name="Traversa D."/>
            <person name="D'Addabbo P."/>
            <person name="Pazzani C."/>
            <person name="Manzari C."/>
            <person name="Chiara M."/>
            <person name="Scrascia M."/>
        </authorList>
    </citation>
    <scope>NUCLEOTIDE SEQUENCE [LARGE SCALE GENOMIC DNA]</scope>
    <source>
        <strain evidence="1 2">H1</strain>
    </source>
</reference>
<dbReference type="Proteomes" id="UP001293718">
    <property type="component" value="Unassembled WGS sequence"/>
</dbReference>
<gene>
    <name evidence="1" type="ORF">SM757_09930</name>
</gene>
<protein>
    <submittedName>
        <fullName evidence="1">Uncharacterized protein</fullName>
    </submittedName>
</protein>
<sequence length="83" mass="9147">MPVQVAAAKRLLPGRVGHQGRRGFGSCILAQPILLPTLRAAVASIAYFYRQEIYRYAREIAPQPDVVVLSGLSGQQLLNTRRT</sequence>
<proteinExistence type="predicted"/>
<keyword evidence="2" id="KW-1185">Reference proteome</keyword>
<name>A0ABU5IG13_9BURK</name>
<accession>A0ABU5IG13</accession>
<evidence type="ECO:0000313" key="1">
    <source>
        <dbReference type="EMBL" id="MDZ5456888.1"/>
    </source>
</evidence>
<dbReference type="RefSeq" id="WP_322465323.1">
    <property type="nucleotide sequence ID" value="NZ_JAXOJX010000012.1"/>
</dbReference>
<comment type="caution">
    <text evidence="1">The sequence shown here is derived from an EMBL/GenBank/DDBJ whole genome shotgun (WGS) entry which is preliminary data.</text>
</comment>
<dbReference type="EMBL" id="JAXOJX010000012">
    <property type="protein sequence ID" value="MDZ5456888.1"/>
    <property type="molecule type" value="Genomic_DNA"/>
</dbReference>